<evidence type="ECO:0000256" key="3">
    <source>
        <dbReference type="ARBA" id="ARBA00007811"/>
    </source>
</evidence>
<dbReference type="Pfam" id="PF04387">
    <property type="entry name" value="PTPLA"/>
    <property type="match status" value="1"/>
</dbReference>
<keyword evidence="14" id="KW-0256">Endoplasmic reticulum</keyword>
<keyword evidence="5 14" id="KW-0444">Lipid biosynthesis</keyword>
<evidence type="ECO:0000256" key="12">
    <source>
        <dbReference type="ARBA" id="ARBA00023239"/>
    </source>
</evidence>
<feature type="transmembrane region" description="Helical" evidence="14">
    <location>
        <begin position="98"/>
        <end position="118"/>
    </location>
</feature>
<organism evidence="15 16">
    <name type="scientific">Discina gigas</name>
    <dbReference type="NCBI Taxonomy" id="1032678"/>
    <lineage>
        <taxon>Eukaryota</taxon>
        <taxon>Fungi</taxon>
        <taxon>Dikarya</taxon>
        <taxon>Ascomycota</taxon>
        <taxon>Pezizomycotina</taxon>
        <taxon>Pezizomycetes</taxon>
        <taxon>Pezizales</taxon>
        <taxon>Discinaceae</taxon>
        <taxon>Discina</taxon>
    </lineage>
</organism>
<proteinExistence type="inferred from homology"/>
<accession>A0ABR3GXW4</accession>
<keyword evidence="10 14" id="KW-0472">Membrane</keyword>
<reference evidence="15 16" key="1">
    <citation type="submission" date="2024-02" db="EMBL/GenBank/DDBJ databases">
        <title>Discinaceae phylogenomics.</title>
        <authorList>
            <person name="Dirks A.C."/>
            <person name="James T.Y."/>
        </authorList>
    </citation>
    <scope>NUCLEOTIDE SEQUENCE [LARGE SCALE GENOMIC DNA]</scope>
    <source>
        <strain evidence="15 16">ACD0624</strain>
    </source>
</reference>
<keyword evidence="6 14" id="KW-0812">Transmembrane</keyword>
<evidence type="ECO:0000256" key="10">
    <source>
        <dbReference type="ARBA" id="ARBA00023136"/>
    </source>
</evidence>
<dbReference type="PANTHER" id="PTHR11035">
    <property type="entry name" value="VERY-LONG-CHAIN (3R)-3-HYDROXYACYL-COA DEHYDRATASE"/>
    <property type="match status" value="1"/>
</dbReference>
<evidence type="ECO:0000256" key="14">
    <source>
        <dbReference type="RuleBase" id="RU363109"/>
    </source>
</evidence>
<evidence type="ECO:0000313" key="16">
    <source>
        <dbReference type="Proteomes" id="UP001447188"/>
    </source>
</evidence>
<evidence type="ECO:0000256" key="7">
    <source>
        <dbReference type="ARBA" id="ARBA00022832"/>
    </source>
</evidence>
<comment type="function">
    <text evidence="14">Catalyzes the third of the four reactions of the long-chain fatty acids elongation cycle. This endoplasmic reticulum-bound enzymatic process, allows the addition of two carbons to the chain of long- and very long-chain fatty acids/VLCFAs per cycle. This enzyme catalyzes the dehydration of the 3-hydroxyacyl-CoA intermediate into trans-2,3-enoyl-CoA, within each cycle of fatty acid elongation. Thereby, it participates to the production of VLCFAs of different chain lengths that are involved in multiple biological processes as precursors of membrane lipids and lipid mediators.</text>
</comment>
<feature type="transmembrane region" description="Helical" evidence="14">
    <location>
        <begin position="12"/>
        <end position="30"/>
    </location>
</feature>
<keyword evidence="8 14" id="KW-1133">Transmembrane helix</keyword>
<keyword evidence="16" id="KW-1185">Reference proteome</keyword>
<evidence type="ECO:0000313" key="15">
    <source>
        <dbReference type="EMBL" id="KAL0640789.1"/>
    </source>
</evidence>
<name>A0ABR3GXW4_9PEZI</name>
<comment type="caution">
    <text evidence="15">The sequence shown here is derived from an EMBL/GenBank/DDBJ whole genome shotgun (WGS) entry which is preliminary data.</text>
</comment>
<keyword evidence="7 14" id="KW-0276">Fatty acid metabolism</keyword>
<dbReference type="EMBL" id="JBBBZM010000001">
    <property type="protein sequence ID" value="KAL0640789.1"/>
    <property type="molecule type" value="Genomic_DNA"/>
</dbReference>
<dbReference type="Proteomes" id="UP001447188">
    <property type="component" value="Unassembled WGS sequence"/>
</dbReference>
<protein>
    <recommendedName>
        <fullName evidence="4 14">Very-long-chain (3R)-3-hydroxyacyl-CoA dehydratase</fullName>
        <ecNumber evidence="4 14">4.2.1.134</ecNumber>
    </recommendedName>
</protein>
<evidence type="ECO:0000256" key="4">
    <source>
        <dbReference type="ARBA" id="ARBA00013122"/>
    </source>
</evidence>
<evidence type="ECO:0000256" key="11">
    <source>
        <dbReference type="ARBA" id="ARBA00023160"/>
    </source>
</evidence>
<gene>
    <name evidence="15" type="ORF">Q9L58_000096</name>
</gene>
<evidence type="ECO:0000256" key="13">
    <source>
        <dbReference type="ARBA" id="ARBA00036671"/>
    </source>
</evidence>
<dbReference type="InterPro" id="IPR007482">
    <property type="entry name" value="Tyr_Pase-like_PTPLA"/>
</dbReference>
<dbReference type="PANTHER" id="PTHR11035:SF3">
    <property type="entry name" value="VERY-LONG-CHAIN (3R)-3-HYDROXYACYL-COA DEHYDRATASE"/>
    <property type="match status" value="1"/>
</dbReference>
<comment type="pathway">
    <text evidence="2 14">Lipid metabolism; fatty acid biosynthesis.</text>
</comment>
<feature type="transmembrane region" description="Helical" evidence="14">
    <location>
        <begin position="167"/>
        <end position="184"/>
    </location>
</feature>
<keyword evidence="11 14" id="KW-0275">Fatty acid biosynthesis</keyword>
<keyword evidence="12 14" id="KW-0456">Lyase</keyword>
<evidence type="ECO:0000256" key="1">
    <source>
        <dbReference type="ARBA" id="ARBA00004141"/>
    </source>
</evidence>
<keyword evidence="9 14" id="KW-0443">Lipid metabolism</keyword>
<comment type="similarity">
    <text evidence="3 14">Belongs to the very long-chain fatty acids dehydratase HACD family.</text>
</comment>
<evidence type="ECO:0000256" key="8">
    <source>
        <dbReference type="ARBA" id="ARBA00022989"/>
    </source>
</evidence>
<comment type="caution">
    <text evidence="14">Lacks conserved residue(s) required for the propagation of feature annotation.</text>
</comment>
<evidence type="ECO:0000256" key="5">
    <source>
        <dbReference type="ARBA" id="ARBA00022516"/>
    </source>
</evidence>
<comment type="subcellular location">
    <subcellularLocation>
        <location evidence="14">Endoplasmic reticulum membrane</location>
        <topology evidence="14">Multi-pass membrane protein</topology>
    </subcellularLocation>
    <subcellularLocation>
        <location evidence="1">Membrane</location>
        <topology evidence="1">Multi-pass membrane protein</topology>
    </subcellularLocation>
</comment>
<evidence type="ECO:0000256" key="6">
    <source>
        <dbReference type="ARBA" id="ARBA00022692"/>
    </source>
</evidence>
<evidence type="ECO:0000256" key="9">
    <source>
        <dbReference type="ARBA" id="ARBA00023098"/>
    </source>
</evidence>
<sequence>MDRPQEKSSLIAYNAISCVLWLGVLGRTVLAFSSAGSENVYASVGEYTKWTQTLALLEIVHIVLGLLRSSLPTTIVQVSSRILLVWGITNLFEAPQVSLAYSSMLVAWSVTEVYRYSYYVTNIMGRTPRFLTWLRYNTFFVLYPMGAGSEAWCIYQSLAEAKVFNANYYWVLVAILVTYPPGLYKQYTHMVSQRRKNIRGKKRQT</sequence>
<evidence type="ECO:0000256" key="2">
    <source>
        <dbReference type="ARBA" id="ARBA00005194"/>
    </source>
</evidence>
<dbReference type="EC" id="4.2.1.134" evidence="4 14"/>
<comment type="catalytic activity">
    <reaction evidence="13 14">
        <text>a very-long-chain (3R)-3-hydroxyacyl-CoA = a very-long-chain (2E)-enoyl-CoA + H2O</text>
        <dbReference type="Rhea" id="RHEA:45812"/>
        <dbReference type="ChEBI" id="CHEBI:15377"/>
        <dbReference type="ChEBI" id="CHEBI:83728"/>
        <dbReference type="ChEBI" id="CHEBI:85440"/>
        <dbReference type="EC" id="4.2.1.134"/>
    </reaction>
</comment>